<sequence>MMMGEMGEAVEVGLEVREGALVEAMAMAMAEVEESMAVVRVAKE</sequence>
<organism evidence="1">
    <name type="scientific">Arundo donax</name>
    <name type="common">Giant reed</name>
    <name type="synonym">Donax arundinaceus</name>
    <dbReference type="NCBI Taxonomy" id="35708"/>
    <lineage>
        <taxon>Eukaryota</taxon>
        <taxon>Viridiplantae</taxon>
        <taxon>Streptophyta</taxon>
        <taxon>Embryophyta</taxon>
        <taxon>Tracheophyta</taxon>
        <taxon>Spermatophyta</taxon>
        <taxon>Magnoliopsida</taxon>
        <taxon>Liliopsida</taxon>
        <taxon>Poales</taxon>
        <taxon>Poaceae</taxon>
        <taxon>PACMAD clade</taxon>
        <taxon>Arundinoideae</taxon>
        <taxon>Arundineae</taxon>
        <taxon>Arundo</taxon>
    </lineage>
</organism>
<name>A0A0A8YBF2_ARUDO</name>
<reference evidence="1" key="1">
    <citation type="submission" date="2014-09" db="EMBL/GenBank/DDBJ databases">
        <authorList>
            <person name="Magalhaes I.L.F."/>
            <person name="Oliveira U."/>
            <person name="Santos F.R."/>
            <person name="Vidigal T.H.D.A."/>
            <person name="Brescovit A.D."/>
            <person name="Santos A.J."/>
        </authorList>
    </citation>
    <scope>NUCLEOTIDE SEQUENCE</scope>
    <source>
        <tissue evidence="1">Shoot tissue taken approximately 20 cm above the soil surface</tissue>
    </source>
</reference>
<proteinExistence type="predicted"/>
<dbReference type="EMBL" id="GBRH01274596">
    <property type="protein sequence ID" value="JAD23299.1"/>
    <property type="molecule type" value="Transcribed_RNA"/>
</dbReference>
<reference evidence="1" key="2">
    <citation type="journal article" date="2015" name="Data Brief">
        <title>Shoot transcriptome of the giant reed, Arundo donax.</title>
        <authorList>
            <person name="Barrero R.A."/>
            <person name="Guerrero F.D."/>
            <person name="Moolhuijzen P."/>
            <person name="Goolsby J.A."/>
            <person name="Tidwell J."/>
            <person name="Bellgard S.E."/>
            <person name="Bellgard M.I."/>
        </authorList>
    </citation>
    <scope>NUCLEOTIDE SEQUENCE</scope>
    <source>
        <tissue evidence="1">Shoot tissue taken approximately 20 cm above the soil surface</tissue>
    </source>
</reference>
<accession>A0A0A8YBF2</accession>
<protein>
    <submittedName>
        <fullName evidence="1">Uncharacterized protein</fullName>
    </submittedName>
</protein>
<dbReference type="AlphaFoldDB" id="A0A0A8YBF2"/>
<evidence type="ECO:0000313" key="1">
    <source>
        <dbReference type="EMBL" id="JAD23299.1"/>
    </source>
</evidence>